<feature type="transmembrane region" description="Helical" evidence="5">
    <location>
        <begin position="33"/>
        <end position="52"/>
    </location>
</feature>
<reference evidence="7" key="1">
    <citation type="journal article" date="2010" name="Science">
        <title>Signatures of adaptation to obligate biotrophy in the Hyaloperonospora arabidopsidis genome.</title>
        <authorList>
            <person name="Baxter L."/>
            <person name="Tripathy S."/>
            <person name="Ishaque N."/>
            <person name="Boot N."/>
            <person name="Cabral A."/>
            <person name="Kemen E."/>
            <person name="Thines M."/>
            <person name="Ah-Fong A."/>
            <person name="Anderson R."/>
            <person name="Badejoko W."/>
            <person name="Bittner-Eddy P."/>
            <person name="Boore J.L."/>
            <person name="Chibucos M.C."/>
            <person name="Coates M."/>
            <person name="Dehal P."/>
            <person name="Delehaunty K."/>
            <person name="Dong S."/>
            <person name="Downton P."/>
            <person name="Dumas B."/>
            <person name="Fabro G."/>
            <person name="Fronick C."/>
            <person name="Fuerstenberg S.I."/>
            <person name="Fulton L."/>
            <person name="Gaulin E."/>
            <person name="Govers F."/>
            <person name="Hughes L."/>
            <person name="Humphray S."/>
            <person name="Jiang R.H."/>
            <person name="Judelson H."/>
            <person name="Kamoun S."/>
            <person name="Kyung K."/>
            <person name="Meijer H."/>
            <person name="Minx P."/>
            <person name="Morris P."/>
            <person name="Nelson J."/>
            <person name="Phuntumart V."/>
            <person name="Qutob D."/>
            <person name="Rehmany A."/>
            <person name="Rougon-Cardoso A."/>
            <person name="Ryden P."/>
            <person name="Torto-Alalibo T."/>
            <person name="Studholme D."/>
            <person name="Wang Y."/>
            <person name="Win J."/>
            <person name="Wood J."/>
            <person name="Clifton S.W."/>
            <person name="Rogers J."/>
            <person name="Van den Ackerveken G."/>
            <person name="Jones J.D."/>
            <person name="McDowell J.M."/>
            <person name="Beynon J."/>
            <person name="Tyler B.M."/>
        </authorList>
    </citation>
    <scope>NUCLEOTIDE SEQUENCE [LARGE SCALE GENOMIC DNA]</scope>
    <source>
        <strain evidence="7">Emoy2</strain>
    </source>
</reference>
<keyword evidence="7" id="KW-1185">Reference proteome</keyword>
<dbReference type="AlphaFoldDB" id="M4C5K2"/>
<dbReference type="Proteomes" id="UP000011713">
    <property type="component" value="Unassembled WGS sequence"/>
</dbReference>
<accession>M4C5K2</accession>
<dbReference type="EnsemblProtists" id="HpaT814378">
    <property type="protein sequence ID" value="HpaP814378"/>
    <property type="gene ID" value="HpaG814378"/>
</dbReference>
<dbReference type="EMBL" id="ABWE02004066">
    <property type="status" value="NOT_ANNOTATED_CDS"/>
    <property type="molecule type" value="Genomic_DNA"/>
</dbReference>
<evidence type="ECO:0000313" key="6">
    <source>
        <dbReference type="EnsemblProtists" id="HpaP814378"/>
    </source>
</evidence>
<keyword evidence="4 5" id="KW-1133">Transmembrane helix</keyword>
<dbReference type="GO" id="GO:0016020">
    <property type="term" value="C:membrane"/>
    <property type="evidence" value="ECO:0007669"/>
    <property type="project" value="UniProtKB-SubCell"/>
</dbReference>
<evidence type="ECO:0000313" key="7">
    <source>
        <dbReference type="Proteomes" id="UP000011713"/>
    </source>
</evidence>
<reference evidence="6" key="2">
    <citation type="submission" date="2015-06" db="UniProtKB">
        <authorList>
            <consortium name="EnsemblProtists"/>
        </authorList>
    </citation>
    <scope>IDENTIFICATION</scope>
    <source>
        <strain evidence="6">Emoy2</strain>
    </source>
</reference>
<comment type="subcellular location">
    <subcellularLocation>
        <location evidence="1">Membrane</location>
        <topology evidence="1">Multi-pass membrane protein</topology>
    </subcellularLocation>
</comment>
<sequence length="176" mass="19726">MALVPKIVAQSILSALSNRTVDNDDVLRSQQTWFSYAFVHVMAVFETIYWKFTGKEATWANTGALGGNSIMELPNLIVFMVVVFGMLWDSVRFFAGYNTAATTHGTPLFFASLYLGGFLANQLWPMVRMSVQTYFGWSHKSLTDQGNIVGSFSLACMLFILCIWVYVESPNRSIFG</sequence>
<evidence type="ECO:0000256" key="3">
    <source>
        <dbReference type="ARBA" id="ARBA00022679"/>
    </source>
</evidence>
<evidence type="ECO:0000256" key="5">
    <source>
        <dbReference type="SAM" id="Phobius"/>
    </source>
</evidence>
<dbReference type="PANTHER" id="PTHR43867:SF8">
    <property type="entry name" value="GLYCOSIDE HYDROLASE FAMILY 8"/>
    <property type="match status" value="1"/>
</dbReference>
<proteinExistence type="predicted"/>
<dbReference type="InterPro" id="IPR050321">
    <property type="entry name" value="Glycosyltr_2/OpgH_subfam"/>
</dbReference>
<dbReference type="STRING" id="559515.M4C5K2"/>
<dbReference type="GO" id="GO:0016757">
    <property type="term" value="F:glycosyltransferase activity"/>
    <property type="evidence" value="ECO:0007669"/>
    <property type="project" value="UniProtKB-KW"/>
</dbReference>
<feature type="transmembrane region" description="Helical" evidence="5">
    <location>
        <begin position="107"/>
        <end position="127"/>
    </location>
</feature>
<keyword evidence="2" id="KW-0328">Glycosyltransferase</keyword>
<keyword evidence="5" id="KW-0472">Membrane</keyword>
<dbReference type="HOGENOM" id="CLU_1639847_0_0_1"/>
<feature type="transmembrane region" description="Helical" evidence="5">
    <location>
        <begin position="148"/>
        <end position="167"/>
    </location>
</feature>
<protein>
    <submittedName>
        <fullName evidence="6">Uncharacterized protein</fullName>
    </submittedName>
</protein>
<dbReference type="PANTHER" id="PTHR43867">
    <property type="entry name" value="CELLULOSE SYNTHASE CATALYTIC SUBUNIT A [UDP-FORMING]"/>
    <property type="match status" value="1"/>
</dbReference>
<evidence type="ECO:0000256" key="2">
    <source>
        <dbReference type="ARBA" id="ARBA00022676"/>
    </source>
</evidence>
<evidence type="ECO:0000256" key="1">
    <source>
        <dbReference type="ARBA" id="ARBA00004141"/>
    </source>
</evidence>
<dbReference type="VEuPathDB" id="FungiDB:HpaG814378"/>
<name>M4C5K2_HYAAE</name>
<evidence type="ECO:0000256" key="4">
    <source>
        <dbReference type="ARBA" id="ARBA00022989"/>
    </source>
</evidence>
<dbReference type="InParanoid" id="M4C5K2"/>
<feature type="transmembrane region" description="Helical" evidence="5">
    <location>
        <begin position="73"/>
        <end position="95"/>
    </location>
</feature>
<keyword evidence="5" id="KW-0812">Transmembrane</keyword>
<dbReference type="eggNOG" id="ENOG502R4XS">
    <property type="taxonomic scope" value="Eukaryota"/>
</dbReference>
<organism evidence="6 7">
    <name type="scientific">Hyaloperonospora arabidopsidis (strain Emoy2)</name>
    <name type="common">Downy mildew agent</name>
    <name type="synonym">Peronospora arabidopsidis</name>
    <dbReference type="NCBI Taxonomy" id="559515"/>
    <lineage>
        <taxon>Eukaryota</taxon>
        <taxon>Sar</taxon>
        <taxon>Stramenopiles</taxon>
        <taxon>Oomycota</taxon>
        <taxon>Peronosporomycetes</taxon>
        <taxon>Peronosporales</taxon>
        <taxon>Peronosporaceae</taxon>
        <taxon>Hyaloperonospora</taxon>
    </lineage>
</organism>
<keyword evidence="3" id="KW-0808">Transferase</keyword>